<comment type="caution">
    <text evidence="1">The sequence shown here is derived from an EMBL/GenBank/DDBJ whole genome shotgun (WGS) entry which is preliminary data.</text>
</comment>
<evidence type="ECO:0000313" key="2">
    <source>
        <dbReference type="Proteomes" id="UP000005396"/>
    </source>
</evidence>
<reference evidence="1 2" key="2">
    <citation type="submission" date="2007-09" db="EMBL/GenBank/DDBJ databases">
        <title>Draft genome sequence of Clostridium bolteae (ATCC BAA-613).</title>
        <authorList>
            <person name="Sudarsanam P."/>
            <person name="Ley R."/>
            <person name="Guruge J."/>
            <person name="Turnbaugh P.J."/>
            <person name="Mahowald M."/>
            <person name="Liep D."/>
            <person name="Gordon J."/>
        </authorList>
    </citation>
    <scope>NUCLEOTIDE SEQUENCE [LARGE SCALE GENOMIC DNA]</scope>
    <source>
        <strain evidence="2">ATCC BAA-613 / DSM 15670 / CCUG 46953 / JCM 12243 / WAL 16351</strain>
    </source>
</reference>
<gene>
    <name evidence="1" type="ORF">CLOBOL_00503</name>
</gene>
<accession>A8RHT8</accession>
<dbReference type="EMBL" id="ABCC02000009">
    <property type="protein sequence ID" value="EDP19067.1"/>
    <property type="molecule type" value="Genomic_DNA"/>
</dbReference>
<protein>
    <submittedName>
        <fullName evidence="1">Uncharacterized protein</fullName>
    </submittedName>
</protein>
<name>A8RHT8_ENTBW</name>
<dbReference type="PaxDb" id="411902-CLOBOL_00503"/>
<reference evidence="1 2" key="1">
    <citation type="submission" date="2007-08" db="EMBL/GenBank/DDBJ databases">
        <authorList>
            <person name="Fulton L."/>
            <person name="Clifton S."/>
            <person name="Fulton B."/>
            <person name="Xu J."/>
            <person name="Minx P."/>
            <person name="Pepin K.H."/>
            <person name="Johnson M."/>
            <person name="Thiruvilangam P."/>
            <person name="Bhonagiri V."/>
            <person name="Nash W.E."/>
            <person name="Mardis E.R."/>
            <person name="Wilson R.K."/>
        </authorList>
    </citation>
    <scope>NUCLEOTIDE SEQUENCE [LARGE SCALE GENOMIC DNA]</scope>
    <source>
        <strain evidence="2">ATCC BAA-613 / DSM 15670 / CCUG 46953 / JCM 12243 / WAL 16351</strain>
    </source>
</reference>
<sequence>MILRKRRKKGRPAVSGISGPVLFYAPGDYLMFADISLLIFC</sequence>
<evidence type="ECO:0000313" key="1">
    <source>
        <dbReference type="EMBL" id="EDP19067.1"/>
    </source>
</evidence>
<dbReference type="Proteomes" id="UP000005396">
    <property type="component" value="Unassembled WGS sequence"/>
</dbReference>
<organism evidence="1 2">
    <name type="scientific">Enterocloster bolteae (strain ATCC BAA-613 / DSM 15670 / CCUG 46953 / JCM 12243 / WAL 16351)</name>
    <name type="common">Clostridium bolteae</name>
    <dbReference type="NCBI Taxonomy" id="411902"/>
    <lineage>
        <taxon>Bacteria</taxon>
        <taxon>Bacillati</taxon>
        <taxon>Bacillota</taxon>
        <taxon>Clostridia</taxon>
        <taxon>Lachnospirales</taxon>
        <taxon>Lachnospiraceae</taxon>
        <taxon>Enterocloster</taxon>
    </lineage>
</organism>
<proteinExistence type="predicted"/>
<dbReference type="HOGENOM" id="CLU_3267903_0_0_9"/>
<dbReference type="AlphaFoldDB" id="A8RHT8"/>